<sequence length="275" mass="31896">MDYKDEKLPPSNYAVLRWFGFDQFVPETAVTSHWVSPKVFLAIRSLLALYSTIVIWTDIGFDAYHGKFTGFFAFFTNLTFIGLHAYLITSTVHHIRYLRNKNVDSFLKQPAFLNYLYVYLYCTVITNNIVTPVVFWGILARYLGPISTMQSWLNASVHGASFFLMIFDVIFNRMKVPIRMILFVFFTVVLYMFLTFIVHASAGYWVYPFLDWKQGPITAAYYFAVAVIVVLAFFIQVLIHYVRDLIARKTARSHQNTVSDSQDMTKLETNHSNVV</sequence>
<feature type="transmembrane region" description="Helical" evidence="5">
    <location>
        <begin position="219"/>
        <end position="242"/>
    </location>
</feature>
<comment type="subcellular location">
    <subcellularLocation>
        <location evidence="1">Endomembrane system</location>
        <topology evidence="1">Multi-pass membrane protein</topology>
    </subcellularLocation>
</comment>
<dbReference type="Pfam" id="PF04750">
    <property type="entry name" value="Far-17a_AIG1"/>
    <property type="match status" value="1"/>
</dbReference>
<reference evidence="6" key="1">
    <citation type="submission" date="2020-12" db="EMBL/GenBank/DDBJ databases">
        <title>Metabolic potential, ecology and presence of endohyphal bacteria is reflected in genomic diversity of Mucoromycotina.</title>
        <authorList>
            <person name="Muszewska A."/>
            <person name="Okrasinska A."/>
            <person name="Steczkiewicz K."/>
            <person name="Drgas O."/>
            <person name="Orlowska M."/>
            <person name="Perlinska-Lenart U."/>
            <person name="Aleksandrzak-Piekarczyk T."/>
            <person name="Szatraj K."/>
            <person name="Zielenkiewicz U."/>
            <person name="Pilsyk S."/>
            <person name="Malc E."/>
            <person name="Mieczkowski P."/>
            <person name="Kruszewska J.S."/>
            <person name="Biernat P."/>
            <person name="Pawlowska J."/>
        </authorList>
    </citation>
    <scope>NUCLEOTIDE SEQUENCE</scope>
    <source>
        <strain evidence="6">WA0000017839</strain>
    </source>
</reference>
<evidence type="ECO:0000256" key="3">
    <source>
        <dbReference type="ARBA" id="ARBA00022989"/>
    </source>
</evidence>
<evidence type="ECO:0000313" key="7">
    <source>
        <dbReference type="Proteomes" id="UP000603453"/>
    </source>
</evidence>
<feature type="transmembrane region" description="Helical" evidence="5">
    <location>
        <begin position="116"/>
        <end position="139"/>
    </location>
</feature>
<gene>
    <name evidence="6" type="ORF">INT47_009922</name>
</gene>
<keyword evidence="4 5" id="KW-0472">Membrane</keyword>
<keyword evidence="2 5" id="KW-0812">Transmembrane</keyword>
<proteinExistence type="predicted"/>
<evidence type="ECO:0000256" key="4">
    <source>
        <dbReference type="ARBA" id="ARBA00023136"/>
    </source>
</evidence>
<dbReference type="InterPro" id="IPR006838">
    <property type="entry name" value="ADTRP_AIG1"/>
</dbReference>
<accession>A0A8H7UPS2</accession>
<dbReference type="Proteomes" id="UP000603453">
    <property type="component" value="Unassembled WGS sequence"/>
</dbReference>
<name>A0A8H7UPS2_9FUNG</name>
<dbReference type="PANTHER" id="PTHR12242">
    <property type="entry name" value="OS02G0130600 PROTEIN-RELATED"/>
    <property type="match status" value="1"/>
</dbReference>
<dbReference type="OrthoDB" id="419711at2759"/>
<dbReference type="EMBL" id="JAEPRD010000208">
    <property type="protein sequence ID" value="KAG2194031.1"/>
    <property type="molecule type" value="Genomic_DNA"/>
</dbReference>
<feature type="transmembrane region" description="Helical" evidence="5">
    <location>
        <begin position="151"/>
        <end position="171"/>
    </location>
</feature>
<keyword evidence="7" id="KW-1185">Reference proteome</keyword>
<dbReference type="GO" id="GO:0016020">
    <property type="term" value="C:membrane"/>
    <property type="evidence" value="ECO:0007669"/>
    <property type="project" value="InterPro"/>
</dbReference>
<organism evidence="6 7">
    <name type="scientific">Mucor saturninus</name>
    <dbReference type="NCBI Taxonomy" id="64648"/>
    <lineage>
        <taxon>Eukaryota</taxon>
        <taxon>Fungi</taxon>
        <taxon>Fungi incertae sedis</taxon>
        <taxon>Mucoromycota</taxon>
        <taxon>Mucoromycotina</taxon>
        <taxon>Mucoromycetes</taxon>
        <taxon>Mucorales</taxon>
        <taxon>Mucorineae</taxon>
        <taxon>Mucoraceae</taxon>
        <taxon>Mucor</taxon>
    </lineage>
</organism>
<protein>
    <submittedName>
        <fullName evidence="6">Uncharacterized protein</fullName>
    </submittedName>
</protein>
<dbReference type="GO" id="GO:0012505">
    <property type="term" value="C:endomembrane system"/>
    <property type="evidence" value="ECO:0007669"/>
    <property type="project" value="UniProtKB-SubCell"/>
</dbReference>
<evidence type="ECO:0000256" key="1">
    <source>
        <dbReference type="ARBA" id="ARBA00004127"/>
    </source>
</evidence>
<evidence type="ECO:0000313" key="6">
    <source>
        <dbReference type="EMBL" id="KAG2194031.1"/>
    </source>
</evidence>
<feature type="transmembrane region" description="Helical" evidence="5">
    <location>
        <begin position="71"/>
        <end position="95"/>
    </location>
</feature>
<dbReference type="AlphaFoldDB" id="A0A8H7UPS2"/>
<keyword evidence="3 5" id="KW-1133">Transmembrane helix</keyword>
<comment type="caution">
    <text evidence="6">The sequence shown here is derived from an EMBL/GenBank/DDBJ whole genome shotgun (WGS) entry which is preliminary data.</text>
</comment>
<feature type="transmembrane region" description="Helical" evidence="5">
    <location>
        <begin position="183"/>
        <end position="207"/>
    </location>
</feature>
<evidence type="ECO:0000256" key="5">
    <source>
        <dbReference type="SAM" id="Phobius"/>
    </source>
</evidence>
<feature type="transmembrane region" description="Helical" evidence="5">
    <location>
        <begin position="39"/>
        <end position="59"/>
    </location>
</feature>
<evidence type="ECO:0000256" key="2">
    <source>
        <dbReference type="ARBA" id="ARBA00022692"/>
    </source>
</evidence>